<dbReference type="InterPro" id="IPR036291">
    <property type="entry name" value="NAD(P)-bd_dom_sf"/>
</dbReference>
<keyword evidence="2" id="KW-0560">Oxidoreductase</keyword>
<dbReference type="EnsemblMetazoa" id="SCAU008867-RA">
    <property type="protein sequence ID" value="SCAU008867-PA"/>
    <property type="gene ID" value="SCAU008867"/>
</dbReference>
<dbReference type="FunFam" id="3.40.50.720:FF:000047">
    <property type="entry name" value="NADP-dependent L-serine/L-allo-threonine dehydrogenase"/>
    <property type="match status" value="1"/>
</dbReference>
<dbReference type="AlphaFoldDB" id="A0A1I8PK58"/>
<dbReference type="PANTHER" id="PTHR43115">
    <property type="entry name" value="DEHYDROGENASE/REDUCTASE SDR FAMILY MEMBER 11"/>
    <property type="match status" value="1"/>
</dbReference>
<dbReference type="SUPFAM" id="SSF51735">
    <property type="entry name" value="NAD(P)-binding Rossmann-fold domains"/>
    <property type="match status" value="1"/>
</dbReference>
<dbReference type="Gene3D" id="3.40.50.720">
    <property type="entry name" value="NAD(P)-binding Rossmann-like Domain"/>
    <property type="match status" value="1"/>
</dbReference>
<reference evidence="4" key="1">
    <citation type="submission" date="2020-05" db="UniProtKB">
        <authorList>
            <consortium name="EnsemblMetazoa"/>
        </authorList>
    </citation>
    <scope>IDENTIFICATION</scope>
    <source>
        <strain evidence="4">USDA</strain>
    </source>
</reference>
<evidence type="ECO:0000256" key="1">
    <source>
        <dbReference type="ARBA" id="ARBA00006484"/>
    </source>
</evidence>
<protein>
    <recommendedName>
        <fullName evidence="6">Dehydrogenase</fullName>
    </recommendedName>
</protein>
<dbReference type="InterPro" id="IPR002347">
    <property type="entry name" value="SDR_fam"/>
</dbReference>
<sequence>MQRWLNRVAVVTGASSGIGAAVIKDLVKNGVRVVGLARRYERVEDIKKDLAPDVRNNLTAIKCDVCSTKSVNKAFDQIIDELGGVDILVNNAGLYQPGQLSTMDIISAQKVLQTNVMGVVNCTQRAFKSMKERNADGHVILVNSLTGHYIPGFNGVEAPNLNMYAPSKFALRAMRDIYRQEFIGLGTKIKITSVSPGLVDTEMVPDFVKANVGPAILKPEDISSSIMYAIATPPHVQVHEMIVRPVGEVL</sequence>
<evidence type="ECO:0000256" key="3">
    <source>
        <dbReference type="RuleBase" id="RU000363"/>
    </source>
</evidence>
<keyword evidence="5" id="KW-1185">Reference proteome</keyword>
<dbReference type="Pfam" id="PF00106">
    <property type="entry name" value="adh_short"/>
    <property type="match status" value="1"/>
</dbReference>
<dbReference type="VEuPathDB" id="VectorBase:SCAU008867"/>
<dbReference type="OrthoDB" id="1933717at2759"/>
<gene>
    <name evidence="4" type="primary">106089543</name>
</gene>
<evidence type="ECO:0008006" key="6">
    <source>
        <dbReference type="Google" id="ProtNLM"/>
    </source>
</evidence>
<evidence type="ECO:0000313" key="4">
    <source>
        <dbReference type="EnsemblMetazoa" id="SCAU008867-PA"/>
    </source>
</evidence>
<dbReference type="GO" id="GO:0016616">
    <property type="term" value="F:oxidoreductase activity, acting on the CH-OH group of donors, NAD or NADP as acceptor"/>
    <property type="evidence" value="ECO:0007669"/>
    <property type="project" value="UniProtKB-ARBA"/>
</dbReference>
<dbReference type="PRINTS" id="PR00081">
    <property type="entry name" value="GDHRDH"/>
</dbReference>
<dbReference type="STRING" id="35570.A0A1I8PK58"/>
<comment type="similarity">
    <text evidence="1 3">Belongs to the short-chain dehydrogenases/reductases (SDR) family.</text>
</comment>
<accession>A0A1I8PK58</accession>
<proteinExistence type="inferred from homology"/>
<dbReference type="KEGG" id="scac:106089543"/>
<evidence type="ECO:0000313" key="5">
    <source>
        <dbReference type="Proteomes" id="UP000095300"/>
    </source>
</evidence>
<dbReference type="Proteomes" id="UP000095300">
    <property type="component" value="Unassembled WGS sequence"/>
</dbReference>
<dbReference type="PANTHER" id="PTHR43115:SF4">
    <property type="entry name" value="DEHYDROGENASE_REDUCTASE SDR FAMILY MEMBER 11"/>
    <property type="match status" value="1"/>
</dbReference>
<dbReference type="PRINTS" id="PR00080">
    <property type="entry name" value="SDRFAMILY"/>
</dbReference>
<name>A0A1I8PK58_STOCA</name>
<evidence type="ECO:0000256" key="2">
    <source>
        <dbReference type="ARBA" id="ARBA00023002"/>
    </source>
</evidence>
<organism evidence="4 5">
    <name type="scientific">Stomoxys calcitrans</name>
    <name type="common">Stable fly</name>
    <name type="synonym">Conops calcitrans</name>
    <dbReference type="NCBI Taxonomy" id="35570"/>
    <lineage>
        <taxon>Eukaryota</taxon>
        <taxon>Metazoa</taxon>
        <taxon>Ecdysozoa</taxon>
        <taxon>Arthropoda</taxon>
        <taxon>Hexapoda</taxon>
        <taxon>Insecta</taxon>
        <taxon>Pterygota</taxon>
        <taxon>Neoptera</taxon>
        <taxon>Endopterygota</taxon>
        <taxon>Diptera</taxon>
        <taxon>Brachycera</taxon>
        <taxon>Muscomorpha</taxon>
        <taxon>Muscoidea</taxon>
        <taxon>Muscidae</taxon>
        <taxon>Stomoxys</taxon>
    </lineage>
</organism>